<reference evidence="18" key="1">
    <citation type="submission" date="2023-06" db="EMBL/GenBank/DDBJ databases">
        <authorList>
            <person name="Delattre M."/>
        </authorList>
    </citation>
    <scope>NUCLEOTIDE SEQUENCE</scope>
    <source>
        <strain evidence="18">AF72</strain>
    </source>
</reference>
<feature type="repeat" description="LDL-receptor class B" evidence="15">
    <location>
        <begin position="627"/>
        <end position="669"/>
    </location>
</feature>
<dbReference type="InterPro" id="IPR023415">
    <property type="entry name" value="LDLR_class-A_CS"/>
</dbReference>
<keyword evidence="4" id="KW-0254">Endocytosis</keyword>
<comment type="caution">
    <text evidence="13">Lacks conserved residue(s) required for the propagation of feature annotation.</text>
</comment>
<feature type="disulfide bond" evidence="14">
    <location>
        <begin position="156"/>
        <end position="171"/>
    </location>
</feature>
<dbReference type="EMBL" id="CATQJA010002709">
    <property type="protein sequence ID" value="CAJ0586598.1"/>
    <property type="molecule type" value="Genomic_DNA"/>
</dbReference>
<dbReference type="SMART" id="SM00181">
    <property type="entry name" value="EGF"/>
    <property type="match status" value="4"/>
</dbReference>
<dbReference type="Gene3D" id="2.10.25.10">
    <property type="entry name" value="Laminin"/>
    <property type="match status" value="1"/>
</dbReference>
<dbReference type="GO" id="GO:0005886">
    <property type="term" value="C:plasma membrane"/>
    <property type="evidence" value="ECO:0007669"/>
    <property type="project" value="TreeGrafter"/>
</dbReference>
<dbReference type="PROSITE" id="PS01209">
    <property type="entry name" value="LDLRA_1"/>
    <property type="match status" value="3"/>
</dbReference>
<dbReference type="FunFam" id="2.10.25.10:FF:000003">
    <property type="entry name" value="fibrillin-1 isoform X1"/>
    <property type="match status" value="1"/>
</dbReference>
<evidence type="ECO:0000256" key="7">
    <source>
        <dbReference type="ARBA" id="ARBA00022737"/>
    </source>
</evidence>
<dbReference type="GO" id="GO:0006897">
    <property type="term" value="P:endocytosis"/>
    <property type="evidence" value="ECO:0007669"/>
    <property type="project" value="UniProtKB-KW"/>
</dbReference>
<dbReference type="GO" id="GO:0005509">
    <property type="term" value="F:calcium ion binding"/>
    <property type="evidence" value="ECO:0007669"/>
    <property type="project" value="InterPro"/>
</dbReference>
<evidence type="ECO:0000256" key="12">
    <source>
        <dbReference type="ARBA" id="ARBA00023180"/>
    </source>
</evidence>
<evidence type="ECO:0000256" key="10">
    <source>
        <dbReference type="ARBA" id="ARBA00023157"/>
    </source>
</evidence>
<feature type="non-terminal residue" evidence="18">
    <location>
        <position position="1"/>
    </location>
</feature>
<dbReference type="SMART" id="SM00135">
    <property type="entry name" value="LY"/>
    <property type="match status" value="5"/>
</dbReference>
<evidence type="ECO:0000256" key="6">
    <source>
        <dbReference type="ARBA" id="ARBA00022729"/>
    </source>
</evidence>
<feature type="domain" description="EGF-like" evidence="17">
    <location>
        <begin position="473"/>
        <end position="509"/>
    </location>
</feature>
<sequence length="973" mass="107694">MIVAPMYPEILRLANLLSRKFVLNTIDRDAIRRGGTFLRIKGPHIIHKRCGLYSMKMRGQPLYAMLIFLWMCYTTEAARRGTQACDPVKSFNCTSEPTKCIPLSWKCDGDTDCAQGEDEVGCEGPCPNGEFRCGDKGTSMLTAKGINTCIPENWRCDGEFDCDDHSDEQGCDQKNITCDGQFKCSEFDGQFTLCIPLSWRCDGQNDCASGDDEHDCGEKNCTAGDFKCGNGVCIFGSWKCDGEDDCGDGSDEAPALCANSPDSGCASKPNMFQCKSKNGCVPKEWVCDGESDCSDHSDEADCKANQPPAQCSSREFACKTGKHCINLLWMCDGEVDCPDGSDETACEATTCGSEEKRCKGVRGKCLPAKFWCNGEEDCPHGDDEEDCPDEPKPTVCDAGTEYTCPKGQMRCVRKDQLCTVSKFNCDDEELCRGNVTQCKPKSSYCNCRDSYVKGGQVCLCNRGFRSVSDVCQDIDECKEIPGVCDQICKNTPGSYHCACHPGYKLSQGNGSVATKCRALGGDPLVLLSNRATIRQFDIVTNEHQPLVRSPGSAVAMDFHLKNNTIIWSDISQQKILMCKMINHTVNPKDKDQVILDGSNCNEQSNQFTIDGSQVHTPDGLAVDWVHNLLFWTDGGLDQINVMNLNTRQKKTLFVDQLQEPRAIAVDPELGLIFWTDWGQSAKIERSGMDGTHRTTIVEGDHVKWPNGLALDLLDKRVYWADAKIKSIFSSDYYGQDIKVVLHSHSYLRHPFSLAVFEDRVYFTDWEHDGVITVNKFTGEGVQKLMGRVNTPMTVRIYHKQAQPEHANKCLIPDDSDKNKGVDPCFAQDRLCLPTGAIRAKTSAQETKSYNGKPYTCVCQGGIGTALEEAECIAEVVAGRGFSLSTMFFFALLAVICVGGYAFYRNRVRGGAFTALNFDNPVYRRTVVPDMDDPFRDPFGGGQVSVTNPTQVEQPTRLVLHDDQDELHTQQMPI</sequence>
<dbReference type="InterPro" id="IPR001881">
    <property type="entry name" value="EGF-like_Ca-bd_dom"/>
</dbReference>
<feature type="disulfide bond" evidence="14">
    <location>
        <begin position="331"/>
        <end position="346"/>
    </location>
</feature>
<dbReference type="PROSITE" id="PS50026">
    <property type="entry name" value="EGF_3"/>
    <property type="match status" value="1"/>
</dbReference>
<keyword evidence="8 16" id="KW-1133">Transmembrane helix</keyword>
<keyword evidence="12" id="KW-0325">Glycoprotein</keyword>
<evidence type="ECO:0000256" key="3">
    <source>
        <dbReference type="ARBA" id="ARBA00022536"/>
    </source>
</evidence>
<feature type="transmembrane region" description="Helical" evidence="16">
    <location>
        <begin position="881"/>
        <end position="903"/>
    </location>
</feature>
<evidence type="ECO:0000256" key="1">
    <source>
        <dbReference type="ARBA" id="ARBA00004167"/>
    </source>
</evidence>
<feature type="disulfide bond" evidence="14">
    <location>
        <begin position="107"/>
        <end position="122"/>
    </location>
</feature>
<dbReference type="Gene3D" id="4.10.400.10">
    <property type="entry name" value="Low-density Lipoprotein Receptor"/>
    <property type="match status" value="7"/>
</dbReference>
<evidence type="ECO:0000256" key="5">
    <source>
        <dbReference type="ARBA" id="ARBA00022692"/>
    </source>
</evidence>
<keyword evidence="9 16" id="KW-0472">Membrane</keyword>
<organism evidence="18 19">
    <name type="scientific">Mesorhabditis spiculigera</name>
    <dbReference type="NCBI Taxonomy" id="96644"/>
    <lineage>
        <taxon>Eukaryota</taxon>
        <taxon>Metazoa</taxon>
        <taxon>Ecdysozoa</taxon>
        <taxon>Nematoda</taxon>
        <taxon>Chromadorea</taxon>
        <taxon>Rhabditida</taxon>
        <taxon>Rhabditina</taxon>
        <taxon>Rhabditomorpha</taxon>
        <taxon>Rhabditoidea</taxon>
        <taxon>Rhabditidae</taxon>
        <taxon>Mesorhabditinae</taxon>
        <taxon>Mesorhabditis</taxon>
    </lineage>
</organism>
<name>A0AA36DFE6_9BILA</name>
<keyword evidence="5 16" id="KW-0812">Transmembrane</keyword>
<dbReference type="InterPro" id="IPR036055">
    <property type="entry name" value="LDL_receptor-like_sf"/>
</dbReference>
<dbReference type="PROSITE" id="PS01187">
    <property type="entry name" value="EGF_CA"/>
    <property type="match status" value="1"/>
</dbReference>
<gene>
    <name evidence="18" type="ORF">MSPICULIGERA_LOCUS24595</name>
</gene>
<keyword evidence="19" id="KW-1185">Reference proteome</keyword>
<accession>A0AA36DFE6</accession>
<dbReference type="FunFam" id="4.10.400.10:FF:000001">
    <property type="entry name" value="Low-density lipoprotein receptor-related protein 1"/>
    <property type="match status" value="1"/>
</dbReference>
<dbReference type="SUPFAM" id="SSF57196">
    <property type="entry name" value="EGF/Laminin"/>
    <property type="match status" value="1"/>
</dbReference>
<keyword evidence="11" id="KW-0675">Receptor</keyword>
<feature type="repeat" description="LDL-receptor class B" evidence="15">
    <location>
        <begin position="670"/>
        <end position="714"/>
    </location>
</feature>
<keyword evidence="3 13" id="KW-0245">EGF-like domain</keyword>
<dbReference type="SUPFAM" id="SSF57424">
    <property type="entry name" value="LDL receptor-like module"/>
    <property type="match status" value="7"/>
</dbReference>
<evidence type="ECO:0000313" key="19">
    <source>
        <dbReference type="Proteomes" id="UP001177023"/>
    </source>
</evidence>
<dbReference type="PROSITE" id="PS51120">
    <property type="entry name" value="LDLRB"/>
    <property type="match status" value="3"/>
</dbReference>
<evidence type="ECO:0000259" key="17">
    <source>
        <dbReference type="PROSITE" id="PS50026"/>
    </source>
</evidence>
<evidence type="ECO:0000256" key="8">
    <source>
        <dbReference type="ARBA" id="ARBA00022989"/>
    </source>
</evidence>
<protein>
    <recommendedName>
        <fullName evidence="17">EGF-like domain-containing protein</fullName>
    </recommendedName>
</protein>
<feature type="disulfide bond" evidence="14">
    <location>
        <begin position="228"/>
        <end position="246"/>
    </location>
</feature>
<dbReference type="InterPro" id="IPR000033">
    <property type="entry name" value="LDLR_classB_rpt"/>
</dbReference>
<keyword evidence="7" id="KW-0677">Repeat</keyword>
<feature type="disulfide bond" evidence="14">
    <location>
        <begin position="221"/>
        <end position="233"/>
    </location>
</feature>
<keyword evidence="6" id="KW-0732">Signal</keyword>
<evidence type="ECO:0000313" key="18">
    <source>
        <dbReference type="EMBL" id="CAJ0586598.1"/>
    </source>
</evidence>
<proteinExistence type="predicted"/>
<evidence type="ECO:0000256" key="16">
    <source>
        <dbReference type="SAM" id="Phobius"/>
    </source>
</evidence>
<dbReference type="Pfam" id="PF07645">
    <property type="entry name" value="EGF_CA"/>
    <property type="match status" value="1"/>
</dbReference>
<feature type="disulfide bond" evidence="14">
    <location>
        <begin position="372"/>
        <end position="387"/>
    </location>
</feature>
<dbReference type="FunFam" id="2.120.10.30:FF:000241">
    <property type="entry name" value="Low-density lipoprotein receptor-related protein 6"/>
    <property type="match status" value="1"/>
</dbReference>
<dbReference type="Pfam" id="PF00057">
    <property type="entry name" value="Ldl_recept_a"/>
    <property type="match status" value="7"/>
</dbReference>
<feature type="repeat" description="LDL-receptor class B" evidence="15">
    <location>
        <begin position="715"/>
        <end position="759"/>
    </location>
</feature>
<dbReference type="InterPro" id="IPR000152">
    <property type="entry name" value="EGF-type_Asp/Asn_hydroxyl_site"/>
</dbReference>
<keyword evidence="10 14" id="KW-1015">Disulfide bond</keyword>
<dbReference type="InterPro" id="IPR011042">
    <property type="entry name" value="6-blade_b-propeller_TolB-like"/>
</dbReference>
<comment type="caution">
    <text evidence="18">The sequence shown here is derived from an EMBL/GenBank/DDBJ whole genome shotgun (WGS) entry which is preliminary data.</text>
</comment>
<evidence type="ECO:0000256" key="9">
    <source>
        <dbReference type="ARBA" id="ARBA00023136"/>
    </source>
</evidence>
<dbReference type="InterPro" id="IPR002172">
    <property type="entry name" value="LDrepeatLR_classA_rpt"/>
</dbReference>
<dbReference type="Proteomes" id="UP001177023">
    <property type="component" value="Unassembled WGS sequence"/>
</dbReference>
<feature type="disulfide bond" evidence="14">
    <location>
        <begin position="201"/>
        <end position="216"/>
    </location>
</feature>
<dbReference type="PRINTS" id="PR00261">
    <property type="entry name" value="LDLRECEPTOR"/>
</dbReference>
<evidence type="ECO:0000256" key="14">
    <source>
        <dbReference type="PROSITE-ProRule" id="PRU00124"/>
    </source>
</evidence>
<dbReference type="InterPro" id="IPR000742">
    <property type="entry name" value="EGF"/>
</dbReference>
<dbReference type="SUPFAM" id="SSF63825">
    <property type="entry name" value="YWTD domain"/>
    <property type="match status" value="1"/>
</dbReference>
<dbReference type="AlphaFoldDB" id="A0AA36DFE6"/>
<dbReference type="Gene3D" id="2.120.10.30">
    <property type="entry name" value="TolB, C-terminal domain"/>
    <property type="match status" value="1"/>
</dbReference>
<dbReference type="SMART" id="SM00179">
    <property type="entry name" value="EGF_CA"/>
    <property type="match status" value="1"/>
</dbReference>
<dbReference type="Pfam" id="PF00058">
    <property type="entry name" value="Ldl_recept_b"/>
    <property type="match status" value="3"/>
</dbReference>
<dbReference type="InterPro" id="IPR051221">
    <property type="entry name" value="LDLR-related"/>
</dbReference>
<dbReference type="PROSITE" id="PS50068">
    <property type="entry name" value="LDLRA_2"/>
    <property type="match status" value="7"/>
</dbReference>
<evidence type="ECO:0000256" key="11">
    <source>
        <dbReference type="ARBA" id="ARBA00023170"/>
    </source>
</evidence>
<evidence type="ECO:0000256" key="15">
    <source>
        <dbReference type="PROSITE-ProRule" id="PRU00461"/>
    </source>
</evidence>
<dbReference type="SMART" id="SM00192">
    <property type="entry name" value="LDLa"/>
    <property type="match status" value="7"/>
</dbReference>
<comment type="subcellular location">
    <subcellularLocation>
        <location evidence="2">Endomembrane system</location>
    </subcellularLocation>
    <subcellularLocation>
        <location evidence="1">Membrane</location>
        <topology evidence="1">Single-pass membrane protein</topology>
    </subcellularLocation>
</comment>
<dbReference type="InterPro" id="IPR018097">
    <property type="entry name" value="EGF_Ca-bd_CS"/>
</dbReference>
<dbReference type="PROSITE" id="PS00010">
    <property type="entry name" value="ASX_HYDROXYL"/>
    <property type="match status" value="1"/>
</dbReference>
<dbReference type="InterPro" id="IPR049883">
    <property type="entry name" value="NOTCH1_EGF-like"/>
</dbReference>
<evidence type="ECO:0000256" key="13">
    <source>
        <dbReference type="PROSITE-ProRule" id="PRU00076"/>
    </source>
</evidence>
<dbReference type="PANTHER" id="PTHR22722:SF14">
    <property type="entry name" value="MEGALIN, ISOFORM A"/>
    <property type="match status" value="1"/>
</dbReference>
<evidence type="ECO:0000256" key="4">
    <source>
        <dbReference type="ARBA" id="ARBA00022583"/>
    </source>
</evidence>
<evidence type="ECO:0000256" key="2">
    <source>
        <dbReference type="ARBA" id="ARBA00004308"/>
    </source>
</evidence>
<feature type="disulfide bond" evidence="14">
    <location>
        <begin position="287"/>
        <end position="302"/>
    </location>
</feature>
<dbReference type="PANTHER" id="PTHR22722">
    <property type="entry name" value="LOW-DENSITY LIPOPROTEIN RECEPTOR-RELATED PROTEIN 2-RELATED"/>
    <property type="match status" value="1"/>
</dbReference>
<dbReference type="GO" id="GO:0043235">
    <property type="term" value="C:receptor complex"/>
    <property type="evidence" value="ECO:0007669"/>
    <property type="project" value="TreeGrafter"/>
</dbReference>
<dbReference type="CDD" id="cd00112">
    <property type="entry name" value="LDLa"/>
    <property type="match status" value="7"/>
</dbReference>